<sequence length="311" mass="33751">MPASSNTPDSYQWRDSWPPAQLHLQQHAGHADDYTHKNESRGQDMPLADDENPLAYFLTPMTPPLLAADDDDDDDNYGYGYGFGYSTGMDMDFDAGIEDDSQPQLDVRSVSPSVLAENILSGGVSGRRASGFVRPPTPPKASTRHDDDDDDTEDYVRYDDGHFETFGYTFGQTIPIKIASTNNNRRGKTVTRKGKVSSMRGPSSSSASSSSSLSSSPRTDHTLASGLASMIPRRRSPRSWRVPSPDVFMIEEEPEAEDDYATAGAGLSRSSAPTPSSDAVATPSDYGASFLQAGTAKPLTKRVRFVLPHEA</sequence>
<feature type="compositionally biased region" description="Basic and acidic residues" evidence="1">
    <location>
        <begin position="29"/>
        <end position="42"/>
    </location>
</feature>
<keyword evidence="3" id="KW-1185">Reference proteome</keyword>
<feature type="compositionally biased region" description="Polar residues" evidence="1">
    <location>
        <begin position="268"/>
        <end position="279"/>
    </location>
</feature>
<evidence type="ECO:0000256" key="1">
    <source>
        <dbReference type="SAM" id="MobiDB-lite"/>
    </source>
</evidence>
<feature type="region of interest" description="Disordered" evidence="1">
    <location>
        <begin position="1"/>
        <end position="56"/>
    </location>
</feature>
<feature type="region of interest" description="Disordered" evidence="1">
    <location>
        <begin position="179"/>
        <end position="282"/>
    </location>
</feature>
<feature type="compositionally biased region" description="Low complexity" evidence="1">
    <location>
        <begin position="197"/>
        <end position="216"/>
    </location>
</feature>
<feature type="region of interest" description="Disordered" evidence="1">
    <location>
        <begin position="124"/>
        <end position="156"/>
    </location>
</feature>
<dbReference type="HOGENOM" id="CLU_056754_0_0_1"/>
<evidence type="ECO:0000313" key="3">
    <source>
        <dbReference type="Proteomes" id="UP000016923"/>
    </source>
</evidence>
<dbReference type="VEuPathDB" id="FungiDB:F503_07495"/>
<dbReference type="Proteomes" id="UP000016923">
    <property type="component" value="Unassembled WGS sequence"/>
</dbReference>
<dbReference type="eggNOG" id="ENOG502RJPA">
    <property type="taxonomic scope" value="Eukaryota"/>
</dbReference>
<dbReference type="OMA" id="PHSWREP"/>
<dbReference type="EMBL" id="KE148147">
    <property type="protein sequence ID" value="EPE09719.1"/>
    <property type="molecule type" value="Genomic_DNA"/>
</dbReference>
<organism evidence="2 3">
    <name type="scientific">Ophiostoma piceae (strain UAMH 11346)</name>
    <name type="common">Sap stain fungus</name>
    <dbReference type="NCBI Taxonomy" id="1262450"/>
    <lineage>
        <taxon>Eukaryota</taxon>
        <taxon>Fungi</taxon>
        <taxon>Dikarya</taxon>
        <taxon>Ascomycota</taxon>
        <taxon>Pezizomycotina</taxon>
        <taxon>Sordariomycetes</taxon>
        <taxon>Sordariomycetidae</taxon>
        <taxon>Ophiostomatales</taxon>
        <taxon>Ophiostomataceae</taxon>
        <taxon>Ophiostoma</taxon>
    </lineage>
</organism>
<name>S3C8A6_OPHP1</name>
<feature type="compositionally biased region" description="Acidic residues" evidence="1">
    <location>
        <begin position="249"/>
        <end position="260"/>
    </location>
</feature>
<dbReference type="OrthoDB" id="3439027at2759"/>
<accession>S3C8A6</accession>
<feature type="compositionally biased region" description="Polar residues" evidence="1">
    <location>
        <begin position="1"/>
        <end position="10"/>
    </location>
</feature>
<gene>
    <name evidence="2" type="ORF">F503_07495</name>
</gene>
<dbReference type="AlphaFoldDB" id="S3C8A6"/>
<proteinExistence type="predicted"/>
<evidence type="ECO:0000313" key="2">
    <source>
        <dbReference type="EMBL" id="EPE09719.1"/>
    </source>
</evidence>
<feature type="compositionally biased region" description="Basic residues" evidence="1">
    <location>
        <begin position="185"/>
        <end position="195"/>
    </location>
</feature>
<reference evidence="2 3" key="1">
    <citation type="journal article" date="2013" name="BMC Genomics">
        <title>The genome and transcriptome of the pine saprophyte Ophiostoma piceae, and a comparison with the bark beetle-associated pine pathogen Grosmannia clavigera.</title>
        <authorList>
            <person name="Haridas S."/>
            <person name="Wang Y."/>
            <person name="Lim L."/>
            <person name="Massoumi Alamouti S."/>
            <person name="Jackman S."/>
            <person name="Docking R."/>
            <person name="Robertson G."/>
            <person name="Birol I."/>
            <person name="Bohlmann J."/>
            <person name="Breuil C."/>
        </authorList>
    </citation>
    <scope>NUCLEOTIDE SEQUENCE [LARGE SCALE GENOMIC DNA]</scope>
    <source>
        <strain evidence="2 3">UAMH 11346</strain>
    </source>
</reference>
<protein>
    <submittedName>
        <fullName evidence="2">Uncharacterized protein</fullName>
    </submittedName>
</protein>